<dbReference type="KEGG" id="ilo:IL2606"/>
<gene>
    <name evidence="1" type="ordered locus">IL2606</name>
</gene>
<dbReference type="HOGENOM" id="CLU_758431_0_0_6"/>
<dbReference type="eggNOG" id="ENOG502ZJK7">
    <property type="taxonomic scope" value="Bacteria"/>
</dbReference>
<sequence length="388" mass="44459">MDKILVIDDDNKKRSEVVSNLRRQLQQDSVEVVEVDDSVCETLLKPSEKVGANNSTEKQFERYLTDNPDIKLVVVDHDLSGYNSKLSESVVSDACKLAGVPHCRYSRVMSKQTPRQRIKELVQRAHLYSAKLDLKGTGNEDIELIPEDIVRIHSIYLGFEELRERINKLEKQDFVNEDNTRKDIVDIATEILDKDDMEPILSGYARSFNLYGDYVELLEAIDNENSDEDSVILKFKTGLAYLIGFWLYNSVLKFPGVILKSEAAASYLDLNYDDFIENKQQFNSALYTGPFSQKTKYEFWWRFDLDDILIDEEVDSGYQLLLKKGIECKQSACLECGESAGYFCLVKEAPVCKKHSIGALDWMPRGADLSRIATEAYELYHPYLESKN</sequence>
<dbReference type="RefSeq" id="WP_011235829.1">
    <property type="nucleotide sequence ID" value="NC_006512.1"/>
</dbReference>
<organism evidence="1 2">
    <name type="scientific">Idiomarina loihiensis (strain ATCC BAA-735 / DSM 15497 / L2-TR)</name>
    <dbReference type="NCBI Taxonomy" id="283942"/>
    <lineage>
        <taxon>Bacteria</taxon>
        <taxon>Pseudomonadati</taxon>
        <taxon>Pseudomonadota</taxon>
        <taxon>Gammaproteobacteria</taxon>
        <taxon>Alteromonadales</taxon>
        <taxon>Idiomarinaceae</taxon>
        <taxon>Idiomarina</taxon>
    </lineage>
</organism>
<dbReference type="EMBL" id="AE017340">
    <property type="protein sequence ID" value="AAV83438.1"/>
    <property type="molecule type" value="Genomic_DNA"/>
</dbReference>
<name>Q5QZH1_IDILO</name>
<dbReference type="Proteomes" id="UP000001171">
    <property type="component" value="Chromosome"/>
</dbReference>
<keyword evidence="2" id="KW-1185">Reference proteome</keyword>
<accession>Q5QZH1</accession>
<dbReference type="AlphaFoldDB" id="Q5QZH1"/>
<dbReference type="OrthoDB" id="6059304at2"/>
<proteinExistence type="predicted"/>
<dbReference type="STRING" id="283942.IL2606"/>
<evidence type="ECO:0000313" key="2">
    <source>
        <dbReference type="Proteomes" id="UP000001171"/>
    </source>
</evidence>
<evidence type="ECO:0000313" key="1">
    <source>
        <dbReference type="EMBL" id="AAV83438.1"/>
    </source>
</evidence>
<reference evidence="1 2" key="1">
    <citation type="journal article" date="2004" name="Proc. Natl. Acad. Sci. U.S.A.">
        <title>Genome sequence of the deep-sea gamma-proteobacterium Idiomarina loihiensis reveals amino acid fermentation as a source of carbon and energy.</title>
        <authorList>
            <person name="Hou S."/>
            <person name="Saw J.H."/>
            <person name="Lee K.S."/>
            <person name="Freitas T.A."/>
            <person name="Belisle C."/>
            <person name="Kawarabayasi Y."/>
            <person name="Donachie S.P."/>
            <person name="Pikina A."/>
            <person name="Galperin M.Y."/>
            <person name="Koonin E.V."/>
            <person name="Makarova K.S."/>
            <person name="Omelchenko M.V."/>
            <person name="Sorokin A."/>
            <person name="Wolf Y.I."/>
            <person name="Li Q.X."/>
            <person name="Keum Y.S."/>
            <person name="Campbell S."/>
            <person name="Denery J."/>
            <person name="Aizawa S."/>
            <person name="Shibata S."/>
            <person name="Malahoff A."/>
            <person name="Alam M."/>
        </authorList>
    </citation>
    <scope>NUCLEOTIDE SEQUENCE [LARGE SCALE GENOMIC DNA]</scope>
    <source>
        <strain evidence="2">ATCC BAA-735 / DSM 15497 / L2-TR</strain>
    </source>
</reference>
<protein>
    <submittedName>
        <fullName evidence="1">Uncharacterized protein</fullName>
    </submittedName>
</protein>
<dbReference type="GeneID" id="41337805"/>